<dbReference type="EMBL" id="VUNL01000002">
    <property type="protein sequence ID" value="MSV23914.1"/>
    <property type="molecule type" value="Genomic_DNA"/>
</dbReference>
<gene>
    <name evidence="9" type="primary">ecfT</name>
    <name evidence="10" type="ORF">FYJ78_01660</name>
</gene>
<dbReference type="RefSeq" id="WP_154619672.1">
    <property type="nucleotide sequence ID" value="NZ_VUNL01000002.1"/>
</dbReference>
<evidence type="ECO:0000313" key="10">
    <source>
        <dbReference type="EMBL" id="MSV23914.1"/>
    </source>
</evidence>
<accession>A0A6I2UV33</accession>
<evidence type="ECO:0000256" key="2">
    <source>
        <dbReference type="ARBA" id="ARBA00005660"/>
    </source>
</evidence>
<feature type="transmembrane region" description="Helical" evidence="9">
    <location>
        <begin position="109"/>
        <end position="129"/>
    </location>
</feature>
<dbReference type="GO" id="GO:0022857">
    <property type="term" value="F:transmembrane transporter activity"/>
    <property type="evidence" value="ECO:0007669"/>
    <property type="project" value="UniProtKB-UniRule"/>
</dbReference>
<evidence type="ECO:0000313" key="11">
    <source>
        <dbReference type="Proteomes" id="UP000430222"/>
    </source>
</evidence>
<dbReference type="CDD" id="cd16914">
    <property type="entry name" value="EcfT"/>
    <property type="match status" value="1"/>
</dbReference>
<evidence type="ECO:0000256" key="7">
    <source>
        <dbReference type="ARBA" id="ARBA00022989"/>
    </source>
</evidence>
<keyword evidence="6 9" id="KW-0812">Transmembrane</keyword>
<comment type="similarity">
    <text evidence="2 9">Belongs to the energy-coupling factor EcfT family.</text>
</comment>
<dbReference type="HAMAP" id="MF_01461">
    <property type="entry name" value="EcfT"/>
    <property type="match status" value="1"/>
</dbReference>
<dbReference type="GO" id="GO:0005886">
    <property type="term" value="C:plasma membrane"/>
    <property type="evidence" value="ECO:0007669"/>
    <property type="project" value="UniProtKB-SubCell"/>
</dbReference>
<organism evidence="10 11">
    <name type="scientific">Selenomonas montiformis</name>
    <dbReference type="NCBI Taxonomy" id="2652285"/>
    <lineage>
        <taxon>Bacteria</taxon>
        <taxon>Bacillati</taxon>
        <taxon>Bacillota</taxon>
        <taxon>Negativicutes</taxon>
        <taxon>Selenomonadales</taxon>
        <taxon>Selenomonadaceae</taxon>
        <taxon>Selenomonas</taxon>
    </lineage>
</organism>
<evidence type="ECO:0000256" key="3">
    <source>
        <dbReference type="ARBA" id="ARBA00014042"/>
    </source>
</evidence>
<dbReference type="AlphaFoldDB" id="A0A6I2UV33"/>
<evidence type="ECO:0000256" key="8">
    <source>
        <dbReference type="ARBA" id="ARBA00023136"/>
    </source>
</evidence>
<proteinExistence type="inferred from homology"/>
<sequence>MLNNIAIGQYFPGNSILHRLDPRVKLVLLLVYLAEVFVFSNARSYMILGATAGLLIWISGVPFRMVLRSLKPLWWIILFTFIIHLFSHPGTPLWTIGMFTMTWEGVNQGVFISLRLILLILMSSLLTFTTSPLRLTDALESLLNPLKRFGLPAHELAMMMTIALRFIPTLIEETDKIMKAQESRGADFSTGSVLSRLRNMVPVLVPLFLSAFRRADELAMAMEARGYRGGIGRTRMKVLQIGSVDYLAVFLFLLMTAALCMISWAG</sequence>
<keyword evidence="7 9" id="KW-1133">Transmembrane helix</keyword>
<dbReference type="InterPro" id="IPR051611">
    <property type="entry name" value="ECF_transporter_component"/>
</dbReference>
<keyword evidence="5 9" id="KW-1003">Cell membrane</keyword>
<comment type="caution">
    <text evidence="10">The sequence shown here is derived from an EMBL/GenBank/DDBJ whole genome shotgun (WGS) entry which is preliminary data.</text>
</comment>
<evidence type="ECO:0000256" key="5">
    <source>
        <dbReference type="ARBA" id="ARBA00022475"/>
    </source>
</evidence>
<keyword evidence="4 9" id="KW-0813">Transport</keyword>
<comment type="function">
    <text evidence="9">Transmembrane (T) component of an energy-coupling factor (ECF) ABC-transporter complex. Unlike classic ABC transporters this ECF transporter provides the energy necessary to transport a number of different substrates.</text>
</comment>
<dbReference type="Proteomes" id="UP000430222">
    <property type="component" value="Unassembled WGS sequence"/>
</dbReference>
<protein>
    <recommendedName>
        <fullName evidence="3 9">Energy-coupling factor transporter transmembrane protein EcfT</fullName>
        <shortName evidence="9">ECF transporter T component EcfT</shortName>
    </recommendedName>
</protein>
<keyword evidence="11" id="KW-1185">Reference proteome</keyword>
<dbReference type="InterPro" id="IPR024919">
    <property type="entry name" value="EcfT"/>
</dbReference>
<evidence type="ECO:0000256" key="6">
    <source>
        <dbReference type="ARBA" id="ARBA00022692"/>
    </source>
</evidence>
<dbReference type="InterPro" id="IPR003339">
    <property type="entry name" value="ABC/ECF_trnsptr_transmembrane"/>
</dbReference>
<dbReference type="Pfam" id="PF02361">
    <property type="entry name" value="CbiQ"/>
    <property type="match status" value="1"/>
</dbReference>
<dbReference type="PANTHER" id="PTHR34857:SF2">
    <property type="entry name" value="SLL0384 PROTEIN"/>
    <property type="match status" value="1"/>
</dbReference>
<evidence type="ECO:0000256" key="1">
    <source>
        <dbReference type="ARBA" id="ARBA00004651"/>
    </source>
</evidence>
<keyword evidence="8 9" id="KW-0472">Membrane</keyword>
<evidence type="ECO:0000256" key="9">
    <source>
        <dbReference type="HAMAP-Rule" id="MF_01461"/>
    </source>
</evidence>
<reference evidence="10 11" key="1">
    <citation type="submission" date="2019-08" db="EMBL/GenBank/DDBJ databases">
        <title>In-depth cultivation of the pig gut microbiome towards novel bacterial diversity and tailored functional studies.</title>
        <authorList>
            <person name="Wylensek D."/>
            <person name="Hitch T.C.A."/>
            <person name="Clavel T."/>
        </authorList>
    </citation>
    <scope>NUCLEOTIDE SEQUENCE [LARGE SCALE GENOMIC DNA]</scope>
    <source>
        <strain evidence="11">WCA-380-WT-3B3</strain>
    </source>
</reference>
<name>A0A6I2UV33_9FIRM</name>
<feature type="transmembrane region" description="Helical" evidence="9">
    <location>
        <begin position="244"/>
        <end position="265"/>
    </location>
</feature>
<dbReference type="PANTHER" id="PTHR34857">
    <property type="entry name" value="SLL0384 PROTEIN"/>
    <property type="match status" value="1"/>
</dbReference>
<feature type="transmembrane region" description="Helical" evidence="9">
    <location>
        <begin position="73"/>
        <end position="97"/>
    </location>
</feature>
<evidence type="ECO:0000256" key="4">
    <source>
        <dbReference type="ARBA" id="ARBA00022448"/>
    </source>
</evidence>
<feature type="transmembrane region" description="Helical" evidence="9">
    <location>
        <begin position="47"/>
        <end position="67"/>
    </location>
</feature>
<comment type="subcellular location">
    <subcellularLocation>
        <location evidence="1 9">Cell membrane</location>
        <topology evidence="1 9">Multi-pass membrane protein</topology>
    </subcellularLocation>
</comment>
<comment type="subunit">
    <text evidence="9">Forms a stable energy-coupling factor (ECF) transporter complex composed of 2 membrane-embedded substrate-binding proteins (S component), 2 ATP-binding proteins (A component) and 2 transmembrane proteins (T component).</text>
</comment>